<name>A0AAV1S5X5_9ROSI</name>
<comment type="caution">
    <text evidence="1">The sequence shown here is derived from an EMBL/GenBank/DDBJ whole genome shotgun (WGS) entry which is preliminary data.</text>
</comment>
<keyword evidence="2" id="KW-1185">Reference proteome</keyword>
<protein>
    <submittedName>
        <fullName evidence="1">Uncharacterized protein</fullName>
    </submittedName>
</protein>
<sequence>MEKNQTSLILTVSHNRIDHSSNLKKKTLSNNEILRTVWVSDKRACFVVGHSWFCDTARRKPSNFESQNRLQPLLLALLIEQRYVGKGVLHILSELSYLPRKEFNEINTNK</sequence>
<dbReference type="Proteomes" id="UP001314170">
    <property type="component" value="Unassembled WGS sequence"/>
</dbReference>
<dbReference type="EMBL" id="CAWUPB010001173">
    <property type="protein sequence ID" value="CAK7346292.1"/>
    <property type="molecule type" value="Genomic_DNA"/>
</dbReference>
<organism evidence="1 2">
    <name type="scientific">Dovyalis caffra</name>
    <dbReference type="NCBI Taxonomy" id="77055"/>
    <lineage>
        <taxon>Eukaryota</taxon>
        <taxon>Viridiplantae</taxon>
        <taxon>Streptophyta</taxon>
        <taxon>Embryophyta</taxon>
        <taxon>Tracheophyta</taxon>
        <taxon>Spermatophyta</taxon>
        <taxon>Magnoliopsida</taxon>
        <taxon>eudicotyledons</taxon>
        <taxon>Gunneridae</taxon>
        <taxon>Pentapetalae</taxon>
        <taxon>rosids</taxon>
        <taxon>fabids</taxon>
        <taxon>Malpighiales</taxon>
        <taxon>Salicaceae</taxon>
        <taxon>Flacourtieae</taxon>
        <taxon>Dovyalis</taxon>
    </lineage>
</organism>
<reference evidence="1 2" key="1">
    <citation type="submission" date="2024-01" db="EMBL/GenBank/DDBJ databases">
        <authorList>
            <person name="Waweru B."/>
        </authorList>
    </citation>
    <scope>NUCLEOTIDE SEQUENCE [LARGE SCALE GENOMIC DNA]</scope>
</reference>
<evidence type="ECO:0000313" key="1">
    <source>
        <dbReference type="EMBL" id="CAK7346292.1"/>
    </source>
</evidence>
<gene>
    <name evidence="1" type="ORF">DCAF_LOCUS18965</name>
</gene>
<dbReference type="AlphaFoldDB" id="A0AAV1S5X5"/>
<evidence type="ECO:0000313" key="2">
    <source>
        <dbReference type="Proteomes" id="UP001314170"/>
    </source>
</evidence>
<proteinExistence type="predicted"/>
<accession>A0AAV1S5X5</accession>